<dbReference type="RefSeq" id="WP_160887735.1">
    <property type="nucleotide sequence ID" value="NZ_WURB01000026.1"/>
</dbReference>
<dbReference type="AlphaFoldDB" id="A0A7X3MW31"/>
<gene>
    <name evidence="3" type="ORF">GR328_22170</name>
</gene>
<protein>
    <submittedName>
        <fullName evidence="3">Uncharacterized protein</fullName>
    </submittedName>
</protein>
<feature type="compositionally biased region" description="Polar residues" evidence="1">
    <location>
        <begin position="81"/>
        <end position="92"/>
    </location>
</feature>
<comment type="caution">
    <text evidence="3">The sequence shown here is derived from an EMBL/GenBank/DDBJ whole genome shotgun (WGS) entry which is preliminary data.</text>
</comment>
<evidence type="ECO:0000313" key="4">
    <source>
        <dbReference type="Proteomes" id="UP000436483"/>
    </source>
</evidence>
<name>A0A7X3MW31_9HYPH</name>
<organism evidence="3 4">
    <name type="scientific">Microvirga makkahensis</name>
    <dbReference type="NCBI Taxonomy" id="1128670"/>
    <lineage>
        <taxon>Bacteria</taxon>
        <taxon>Pseudomonadati</taxon>
        <taxon>Pseudomonadota</taxon>
        <taxon>Alphaproteobacteria</taxon>
        <taxon>Hyphomicrobiales</taxon>
        <taxon>Methylobacteriaceae</taxon>
        <taxon>Microvirga</taxon>
    </lineage>
</organism>
<feature type="compositionally biased region" description="Low complexity" evidence="1">
    <location>
        <begin position="44"/>
        <end position="58"/>
    </location>
</feature>
<evidence type="ECO:0000256" key="1">
    <source>
        <dbReference type="SAM" id="MobiDB-lite"/>
    </source>
</evidence>
<feature type="signal peptide" evidence="2">
    <location>
        <begin position="1"/>
        <end position="21"/>
    </location>
</feature>
<feature type="compositionally biased region" description="Gly residues" evidence="1">
    <location>
        <begin position="26"/>
        <end position="43"/>
    </location>
</feature>
<keyword evidence="2" id="KW-0732">Signal</keyword>
<feature type="region of interest" description="Disordered" evidence="1">
    <location>
        <begin position="21"/>
        <end position="161"/>
    </location>
</feature>
<keyword evidence="4" id="KW-1185">Reference proteome</keyword>
<dbReference type="Proteomes" id="UP000436483">
    <property type="component" value="Unassembled WGS sequence"/>
</dbReference>
<evidence type="ECO:0000313" key="3">
    <source>
        <dbReference type="EMBL" id="MXQ14113.1"/>
    </source>
</evidence>
<accession>A0A7X3MW31</accession>
<sequence>MRFAIPAVLIVGSLMVGTAWAQSSSSGGGGSGGGAAGGSGTGTSSGSTAPATGEAASADNPMAVPRLRQGARTPLDRDTNIGRTPVQNRPNTAPTPPPGNEGSTGGARAGGADATTTGGISGTKRRPGEPSAIGPSPREEELLREGEQLEQKARRGVCEGC</sequence>
<dbReference type="EMBL" id="WURB01000026">
    <property type="protein sequence ID" value="MXQ14113.1"/>
    <property type="molecule type" value="Genomic_DNA"/>
</dbReference>
<reference evidence="3 4" key="2">
    <citation type="submission" date="2020-01" db="EMBL/GenBank/DDBJ databases">
        <title>Microvirga sp. nov., an arsenate reduction bacterium isolated from Tibet hotspring sediments.</title>
        <authorList>
            <person name="Xian W.-D."/>
            <person name="Li W.-J."/>
        </authorList>
    </citation>
    <scope>NUCLEOTIDE SEQUENCE [LARGE SCALE GENOMIC DNA]</scope>
    <source>
        <strain evidence="3 4">KCTC 23863</strain>
    </source>
</reference>
<proteinExistence type="predicted"/>
<feature type="compositionally biased region" description="Basic and acidic residues" evidence="1">
    <location>
        <begin position="137"/>
        <end position="161"/>
    </location>
</feature>
<feature type="chain" id="PRO_5030591303" evidence="2">
    <location>
        <begin position="22"/>
        <end position="161"/>
    </location>
</feature>
<reference evidence="3 4" key="1">
    <citation type="submission" date="2019-12" db="EMBL/GenBank/DDBJ databases">
        <authorList>
            <person name="Yuan C.-G."/>
        </authorList>
    </citation>
    <scope>NUCLEOTIDE SEQUENCE [LARGE SCALE GENOMIC DNA]</scope>
    <source>
        <strain evidence="3 4">KCTC 23863</strain>
    </source>
</reference>
<evidence type="ECO:0000256" key="2">
    <source>
        <dbReference type="SAM" id="SignalP"/>
    </source>
</evidence>